<dbReference type="Proteomes" id="UP000624709">
    <property type="component" value="Unassembled WGS sequence"/>
</dbReference>
<keyword evidence="3" id="KW-1185">Reference proteome</keyword>
<evidence type="ECO:0000259" key="1">
    <source>
        <dbReference type="Pfam" id="PF13460"/>
    </source>
</evidence>
<gene>
    <name evidence="2" type="ORF">Apa02nite_077820</name>
</gene>
<reference evidence="2 3" key="1">
    <citation type="submission" date="2021-01" db="EMBL/GenBank/DDBJ databases">
        <title>Whole genome shotgun sequence of Actinoplanes palleronii NBRC 14916.</title>
        <authorList>
            <person name="Komaki H."/>
            <person name="Tamura T."/>
        </authorList>
    </citation>
    <scope>NUCLEOTIDE SEQUENCE [LARGE SCALE GENOMIC DNA]</scope>
    <source>
        <strain evidence="2 3">NBRC 14916</strain>
    </source>
</reference>
<dbReference type="PANTHER" id="PTHR48079:SF6">
    <property type="entry name" value="NAD(P)-BINDING DOMAIN-CONTAINING PROTEIN-RELATED"/>
    <property type="match status" value="1"/>
</dbReference>
<dbReference type="EMBL" id="BOMS01000131">
    <property type="protein sequence ID" value="GIE71674.1"/>
    <property type="molecule type" value="Genomic_DNA"/>
</dbReference>
<dbReference type="InterPro" id="IPR051783">
    <property type="entry name" value="NAD(P)-dependent_oxidoreduct"/>
</dbReference>
<organism evidence="2 3">
    <name type="scientific">Actinoplanes palleronii</name>
    <dbReference type="NCBI Taxonomy" id="113570"/>
    <lineage>
        <taxon>Bacteria</taxon>
        <taxon>Bacillati</taxon>
        <taxon>Actinomycetota</taxon>
        <taxon>Actinomycetes</taxon>
        <taxon>Micromonosporales</taxon>
        <taxon>Micromonosporaceae</taxon>
        <taxon>Actinoplanes</taxon>
    </lineage>
</organism>
<protein>
    <recommendedName>
        <fullName evidence="1">NAD(P)-binding domain-containing protein</fullName>
    </recommendedName>
</protein>
<dbReference type="SUPFAM" id="SSF51735">
    <property type="entry name" value="NAD(P)-binding Rossmann-fold domains"/>
    <property type="match status" value="1"/>
</dbReference>
<dbReference type="InterPro" id="IPR036291">
    <property type="entry name" value="NAD(P)-bd_dom_sf"/>
</dbReference>
<name>A0ABQ4BLY1_9ACTN</name>
<accession>A0ABQ4BLY1</accession>
<feature type="domain" description="NAD(P)-binding" evidence="1">
    <location>
        <begin position="7"/>
        <end position="90"/>
    </location>
</feature>
<proteinExistence type="predicted"/>
<evidence type="ECO:0000313" key="3">
    <source>
        <dbReference type="Proteomes" id="UP000624709"/>
    </source>
</evidence>
<sequence length="308" mass="31510">MNVFLTGATGYIGSALLPALISAGHTVTALVRDDAKAERVRGLGAVPVIGSIDDRDLVRRLAAGTDAVIATASPGDQSSSTVETAFADAVLDGLRPGGTFVRTGGVWVHGSGAEITERTPRNAPDLVAWREALDTRVLSAPGIRSLLVEPGLVYGHGKGIITYVVGAEQAGGEQAGGEQAGAGQAGEPAALRLVGPGTQHWTSVHVDDLAELYLATLTHGATGEVFLGVSGDNPTVRELGEAASHRLGLQGRVVPEAPDALVDRLGGFGAALLLDQQATGEKARTVLGWKPSRPSLLDDIAGGGYDPQ</sequence>
<dbReference type="RefSeq" id="WP_203829484.1">
    <property type="nucleotide sequence ID" value="NZ_BAAATY010000043.1"/>
</dbReference>
<dbReference type="InterPro" id="IPR016040">
    <property type="entry name" value="NAD(P)-bd_dom"/>
</dbReference>
<comment type="caution">
    <text evidence="2">The sequence shown here is derived from an EMBL/GenBank/DDBJ whole genome shotgun (WGS) entry which is preliminary data.</text>
</comment>
<dbReference type="PANTHER" id="PTHR48079">
    <property type="entry name" value="PROTEIN YEEZ"/>
    <property type="match status" value="1"/>
</dbReference>
<dbReference type="Pfam" id="PF13460">
    <property type="entry name" value="NAD_binding_10"/>
    <property type="match status" value="1"/>
</dbReference>
<evidence type="ECO:0000313" key="2">
    <source>
        <dbReference type="EMBL" id="GIE71674.1"/>
    </source>
</evidence>
<dbReference type="Gene3D" id="3.40.50.720">
    <property type="entry name" value="NAD(P)-binding Rossmann-like Domain"/>
    <property type="match status" value="1"/>
</dbReference>